<reference evidence="1 2" key="1">
    <citation type="submission" date="2012-04" db="EMBL/GenBank/DDBJ databases">
        <authorList>
            <person name="Harkins D.M."/>
            <person name="Madupu R."/>
            <person name="Durkin A.S."/>
            <person name="Torralba M."/>
            <person name="Methe B."/>
            <person name="Sutton G.G."/>
            <person name="Nelson K.E."/>
        </authorList>
    </citation>
    <scope>NUCLEOTIDE SEQUENCE [LARGE SCALE GENOMIC DNA]</scope>
    <source>
        <strain evidence="1 2">VK64</strain>
    </source>
</reference>
<dbReference type="AlphaFoldDB" id="I2NSD0"/>
<evidence type="ECO:0000313" key="2">
    <source>
        <dbReference type="Proteomes" id="UP000004473"/>
    </source>
</evidence>
<comment type="caution">
    <text evidence="1">The sequence shown here is derived from an EMBL/GenBank/DDBJ whole genome shotgun (WGS) entry which is preliminary data.</text>
</comment>
<accession>I2NSD0</accession>
<sequence length="39" mass="4795">MKNRKIFLFFSSNSDCFSQQHTKHRDIFLQMARQNLFTK</sequence>
<proteinExistence type="predicted"/>
<evidence type="ECO:0000313" key="1">
    <source>
        <dbReference type="EMBL" id="EIG28741.1"/>
    </source>
</evidence>
<dbReference type="EMBL" id="AJMT01000098">
    <property type="protein sequence ID" value="EIG28741.1"/>
    <property type="molecule type" value="Genomic_DNA"/>
</dbReference>
<gene>
    <name evidence="1" type="ORF">HMPREF1051_3104</name>
</gene>
<organism evidence="1 2">
    <name type="scientific">Neisseria sicca VK64</name>
    <dbReference type="NCBI Taxonomy" id="1095748"/>
    <lineage>
        <taxon>Bacteria</taxon>
        <taxon>Pseudomonadati</taxon>
        <taxon>Pseudomonadota</taxon>
        <taxon>Betaproteobacteria</taxon>
        <taxon>Neisseriales</taxon>
        <taxon>Neisseriaceae</taxon>
        <taxon>Neisseria</taxon>
    </lineage>
</organism>
<protein>
    <submittedName>
        <fullName evidence="1">Uncharacterized protein</fullName>
    </submittedName>
</protein>
<name>I2NSD0_NEISI</name>
<dbReference type="Proteomes" id="UP000004473">
    <property type="component" value="Unassembled WGS sequence"/>
</dbReference>